<protein>
    <submittedName>
        <fullName evidence="1">Uncharacterized protein</fullName>
    </submittedName>
</protein>
<name>I3SVA9_MEDTR</name>
<gene>
    <name evidence="2" type="ORF">MtrunA17_Chr4g0050471</name>
</gene>
<reference evidence="1" key="1">
    <citation type="submission" date="2012-05" db="EMBL/GenBank/DDBJ databases">
        <authorList>
            <person name="Krishnakumar V."/>
            <person name="Cheung F."/>
            <person name="Xiao Y."/>
            <person name="Chan A."/>
            <person name="Moskal W.A."/>
            <person name="Town C.D."/>
        </authorList>
    </citation>
    <scope>NUCLEOTIDE SEQUENCE</scope>
</reference>
<organism evidence="1">
    <name type="scientific">Medicago truncatula</name>
    <name type="common">Barrel medic</name>
    <name type="synonym">Medicago tribuloides</name>
    <dbReference type="NCBI Taxonomy" id="3880"/>
    <lineage>
        <taxon>Eukaryota</taxon>
        <taxon>Viridiplantae</taxon>
        <taxon>Streptophyta</taxon>
        <taxon>Embryophyta</taxon>
        <taxon>Tracheophyta</taxon>
        <taxon>Spermatophyta</taxon>
        <taxon>Magnoliopsida</taxon>
        <taxon>eudicotyledons</taxon>
        <taxon>Gunneridae</taxon>
        <taxon>Pentapetalae</taxon>
        <taxon>rosids</taxon>
        <taxon>fabids</taxon>
        <taxon>Fabales</taxon>
        <taxon>Fabaceae</taxon>
        <taxon>Papilionoideae</taxon>
        <taxon>50 kb inversion clade</taxon>
        <taxon>NPAAA clade</taxon>
        <taxon>Hologalegina</taxon>
        <taxon>IRL clade</taxon>
        <taxon>Trifolieae</taxon>
        <taxon>Medicago</taxon>
    </lineage>
</organism>
<evidence type="ECO:0000313" key="2">
    <source>
        <dbReference type="EMBL" id="RHN62721.1"/>
    </source>
</evidence>
<dbReference type="Gramene" id="rna25322">
    <property type="protein sequence ID" value="RHN62721.1"/>
    <property type="gene ID" value="gene25322"/>
</dbReference>
<dbReference type="Proteomes" id="UP000265566">
    <property type="component" value="Chromosome 4"/>
</dbReference>
<reference evidence="3" key="2">
    <citation type="journal article" date="2018" name="Nat. Plants">
        <title>Whole-genome landscape of Medicago truncatula symbiotic genes.</title>
        <authorList>
            <person name="Pecrix Y."/>
            <person name="Staton S.E."/>
            <person name="Sallet E."/>
            <person name="Lelandais-Briere C."/>
            <person name="Moreau S."/>
            <person name="Carrere S."/>
            <person name="Blein T."/>
            <person name="Jardinaud M.F."/>
            <person name="Latrasse D."/>
            <person name="Zouine M."/>
            <person name="Zahm M."/>
            <person name="Kreplak J."/>
            <person name="Mayjonade B."/>
            <person name="Satge C."/>
            <person name="Perez M."/>
            <person name="Cauet S."/>
            <person name="Marande W."/>
            <person name="Chantry-Darmon C."/>
            <person name="Lopez-Roques C."/>
            <person name="Bouchez O."/>
            <person name="Berard A."/>
            <person name="Debelle F."/>
            <person name="Munos S."/>
            <person name="Bendahmane A."/>
            <person name="Berges H."/>
            <person name="Niebel A."/>
            <person name="Buitink J."/>
            <person name="Frugier F."/>
            <person name="Benhamed M."/>
            <person name="Crespi M."/>
            <person name="Gouzy J."/>
            <person name="Gamas P."/>
        </authorList>
    </citation>
    <scope>NUCLEOTIDE SEQUENCE [LARGE SCALE GENOMIC DNA]</scope>
    <source>
        <strain evidence="3">cv. Jemalong A17</strain>
    </source>
</reference>
<evidence type="ECO:0000313" key="1">
    <source>
        <dbReference type="EMBL" id="AFK44201.1"/>
    </source>
</evidence>
<dbReference type="EMBL" id="PSQE01000004">
    <property type="protein sequence ID" value="RHN62721.1"/>
    <property type="molecule type" value="Genomic_DNA"/>
</dbReference>
<dbReference type="EMBL" id="BT144407">
    <property type="protein sequence ID" value="AFK44201.1"/>
    <property type="molecule type" value="mRNA"/>
</dbReference>
<dbReference type="AlphaFoldDB" id="I3SVA9"/>
<proteinExistence type="evidence at transcript level"/>
<evidence type="ECO:0000313" key="3">
    <source>
        <dbReference type="Proteomes" id="UP000265566"/>
    </source>
</evidence>
<accession>I3SVA9</accession>
<reference evidence="2" key="3">
    <citation type="journal article" date="2018" name="Nat. Plants">
        <title>Whole-genome landscape of Medicago truncatula symbiotic genes.</title>
        <authorList>
            <person name="Pecrix Y."/>
            <person name="Gamas P."/>
            <person name="Carrere S."/>
        </authorList>
    </citation>
    <scope>NUCLEOTIDE SEQUENCE</scope>
    <source>
        <tissue evidence="2">Leaves</tissue>
    </source>
</reference>
<sequence>MAQRANSISNHMCCEYNLAYIWLCVKTGKHAFKRVKCEFFIVRRIYISQCKKDTLSTIEAWRSHSLKYIRRCFQPQHSIYLTFDSRYIECY</sequence>